<feature type="compositionally biased region" description="Polar residues" evidence="1">
    <location>
        <begin position="48"/>
        <end position="61"/>
    </location>
</feature>
<organism evidence="2">
    <name type="scientific">marine sediment metagenome</name>
    <dbReference type="NCBI Taxonomy" id="412755"/>
    <lineage>
        <taxon>unclassified sequences</taxon>
        <taxon>metagenomes</taxon>
        <taxon>ecological metagenomes</taxon>
    </lineage>
</organism>
<sequence>MAGKEEATVAVKDAPPTSEEKAAEQTTPKAEPTYNQKQLDEAVGKGRATTQSQLSVSQAETSAIKAREESVIAELASYRTSTEEDIRRLETAHEELIAQNFEDPDERKKYLASVKGNRAATERERRVTKREVDVEQRHLMNEREAGQVLMNRKIDDIIKETGIAREDLKDCQTVADVEVKGLRFQMANPTVKKEEETPQFETGISSGSGGSDKQFIEDMSSGKLPLSKENNERFNKIFKII</sequence>
<proteinExistence type="predicted"/>
<accession>A0A0F8ZEG9</accession>
<evidence type="ECO:0008006" key="3">
    <source>
        <dbReference type="Google" id="ProtNLM"/>
    </source>
</evidence>
<evidence type="ECO:0000313" key="2">
    <source>
        <dbReference type="EMBL" id="KKK58401.1"/>
    </source>
</evidence>
<protein>
    <recommendedName>
        <fullName evidence="3">DUF4355 domain-containing protein</fullName>
    </recommendedName>
</protein>
<evidence type="ECO:0000256" key="1">
    <source>
        <dbReference type="SAM" id="MobiDB-lite"/>
    </source>
</evidence>
<gene>
    <name evidence="2" type="ORF">LCGC14_3044820</name>
</gene>
<feature type="compositionally biased region" description="Polar residues" evidence="1">
    <location>
        <begin position="24"/>
        <end position="37"/>
    </location>
</feature>
<feature type="region of interest" description="Disordered" evidence="1">
    <location>
        <begin position="1"/>
        <end position="65"/>
    </location>
</feature>
<feature type="region of interest" description="Disordered" evidence="1">
    <location>
        <begin position="191"/>
        <end position="227"/>
    </location>
</feature>
<reference evidence="2" key="1">
    <citation type="journal article" date="2015" name="Nature">
        <title>Complex archaea that bridge the gap between prokaryotes and eukaryotes.</title>
        <authorList>
            <person name="Spang A."/>
            <person name="Saw J.H."/>
            <person name="Jorgensen S.L."/>
            <person name="Zaremba-Niedzwiedzka K."/>
            <person name="Martijn J."/>
            <person name="Lind A.E."/>
            <person name="van Eijk R."/>
            <person name="Schleper C."/>
            <person name="Guy L."/>
            <person name="Ettema T.J."/>
        </authorList>
    </citation>
    <scope>NUCLEOTIDE SEQUENCE</scope>
</reference>
<name>A0A0F8ZEG9_9ZZZZ</name>
<dbReference type="AlphaFoldDB" id="A0A0F8ZEG9"/>
<comment type="caution">
    <text evidence="2">The sequence shown here is derived from an EMBL/GenBank/DDBJ whole genome shotgun (WGS) entry which is preliminary data.</text>
</comment>
<dbReference type="EMBL" id="LAZR01064002">
    <property type="protein sequence ID" value="KKK58401.1"/>
    <property type="molecule type" value="Genomic_DNA"/>
</dbReference>